<dbReference type="Pfam" id="PF00290">
    <property type="entry name" value="Trp_syntA"/>
    <property type="match status" value="1"/>
</dbReference>
<keyword evidence="4 8" id="KW-0822">Tryptophan biosynthesis</keyword>
<evidence type="ECO:0000256" key="5">
    <source>
        <dbReference type="ARBA" id="ARBA00023141"/>
    </source>
</evidence>
<dbReference type="EMBL" id="JBHSGR010000003">
    <property type="protein sequence ID" value="MFC4692548.1"/>
    <property type="molecule type" value="Genomic_DNA"/>
</dbReference>
<dbReference type="InterPro" id="IPR002028">
    <property type="entry name" value="Trp_synthase_suA"/>
</dbReference>
<dbReference type="EC" id="4.2.1.20" evidence="8"/>
<dbReference type="InterPro" id="IPR018204">
    <property type="entry name" value="Trp_synthase_alpha_AS"/>
</dbReference>
<comment type="subunit">
    <text evidence="2 8">Tetramer of two alpha and two beta chains.</text>
</comment>
<keyword evidence="3 8" id="KW-0028">Amino-acid biosynthesis</keyword>
<evidence type="ECO:0000256" key="6">
    <source>
        <dbReference type="ARBA" id="ARBA00023239"/>
    </source>
</evidence>
<dbReference type="RefSeq" id="WP_387986653.1">
    <property type="nucleotide sequence ID" value="NZ_JBHSGR010000003.1"/>
</dbReference>
<evidence type="ECO:0000313" key="11">
    <source>
        <dbReference type="Proteomes" id="UP001596025"/>
    </source>
</evidence>
<evidence type="ECO:0000256" key="9">
    <source>
        <dbReference type="RuleBase" id="RU003662"/>
    </source>
</evidence>
<evidence type="ECO:0000256" key="1">
    <source>
        <dbReference type="ARBA" id="ARBA00004733"/>
    </source>
</evidence>
<feature type="active site" description="Proton acceptor" evidence="8">
    <location>
        <position position="60"/>
    </location>
</feature>
<keyword evidence="5 8" id="KW-0057">Aromatic amino acid biosynthesis</keyword>
<dbReference type="PROSITE" id="PS00167">
    <property type="entry name" value="TRP_SYNTHASE_ALPHA"/>
    <property type="match status" value="1"/>
</dbReference>
<comment type="caution">
    <text evidence="10">The sequence shown here is derived from an EMBL/GenBank/DDBJ whole genome shotgun (WGS) entry which is preliminary data.</text>
</comment>
<comment type="similarity">
    <text evidence="8 9">Belongs to the TrpA family.</text>
</comment>
<dbReference type="PANTHER" id="PTHR43406">
    <property type="entry name" value="TRYPTOPHAN SYNTHASE, ALPHA CHAIN"/>
    <property type="match status" value="1"/>
</dbReference>
<evidence type="ECO:0000256" key="4">
    <source>
        <dbReference type="ARBA" id="ARBA00022822"/>
    </source>
</evidence>
<evidence type="ECO:0000256" key="3">
    <source>
        <dbReference type="ARBA" id="ARBA00022605"/>
    </source>
</evidence>
<dbReference type="Proteomes" id="UP001596025">
    <property type="component" value="Unassembled WGS sequence"/>
</dbReference>
<keyword evidence="11" id="KW-1185">Reference proteome</keyword>
<dbReference type="Gene3D" id="3.20.20.70">
    <property type="entry name" value="Aldolase class I"/>
    <property type="match status" value="1"/>
</dbReference>
<comment type="catalytic activity">
    <reaction evidence="7 8">
        <text>(1S,2R)-1-C-(indol-3-yl)glycerol 3-phosphate + L-serine = D-glyceraldehyde 3-phosphate + L-tryptophan + H2O</text>
        <dbReference type="Rhea" id="RHEA:10532"/>
        <dbReference type="ChEBI" id="CHEBI:15377"/>
        <dbReference type="ChEBI" id="CHEBI:33384"/>
        <dbReference type="ChEBI" id="CHEBI:57912"/>
        <dbReference type="ChEBI" id="CHEBI:58866"/>
        <dbReference type="ChEBI" id="CHEBI:59776"/>
        <dbReference type="EC" id="4.2.1.20"/>
    </reaction>
</comment>
<proteinExistence type="inferred from homology"/>
<sequence>MSRLEQRIRGANAEGRAALVAYLPVGYPGVDDSIAAMTAAVEGGADVVEIGVPYSDPGMDGPVIQQAVDPAVRAGVGMRDVLRAVEAVDAAGAVPVVMSYWNPVERYGVERFATDLAAAGGAGAITPDLIPDEAAAWLAAAEAADLDRVFLVAPSSTDARLASTTAACRGFVYAASTMGVTGTRATVGDAAERLVARTRAVTDVPVCVGLGVSNGDQAAEVAGFADGVIVGSAYVRELLEGRGADGVRRLSEELAAGVRRRVAVP</sequence>
<dbReference type="HAMAP" id="MF_00131">
    <property type="entry name" value="Trp_synth_alpha"/>
    <property type="match status" value="1"/>
</dbReference>
<evidence type="ECO:0000256" key="2">
    <source>
        <dbReference type="ARBA" id="ARBA00011270"/>
    </source>
</evidence>
<dbReference type="NCBIfam" id="TIGR00262">
    <property type="entry name" value="trpA"/>
    <property type="match status" value="1"/>
</dbReference>
<organism evidence="10 11">
    <name type="scientific">Geodermatophilus arenarius</name>
    <dbReference type="NCBI Taxonomy" id="1137990"/>
    <lineage>
        <taxon>Bacteria</taxon>
        <taxon>Bacillati</taxon>
        <taxon>Actinomycetota</taxon>
        <taxon>Actinomycetes</taxon>
        <taxon>Geodermatophilales</taxon>
        <taxon>Geodermatophilaceae</taxon>
        <taxon>Geodermatophilus</taxon>
    </lineage>
</organism>
<dbReference type="PANTHER" id="PTHR43406:SF1">
    <property type="entry name" value="TRYPTOPHAN SYNTHASE ALPHA CHAIN, CHLOROPLASTIC"/>
    <property type="match status" value="1"/>
</dbReference>
<evidence type="ECO:0000313" key="10">
    <source>
        <dbReference type="EMBL" id="MFC4692548.1"/>
    </source>
</evidence>
<dbReference type="InterPro" id="IPR013785">
    <property type="entry name" value="Aldolase_TIM"/>
</dbReference>
<gene>
    <name evidence="8 10" type="primary">trpA</name>
    <name evidence="10" type="ORF">ACFO3M_04005</name>
</gene>
<accession>A0ABV9LFV3</accession>
<comment type="function">
    <text evidence="8">The alpha subunit is responsible for the aldol cleavage of indoleglycerol phosphate to indole and glyceraldehyde 3-phosphate.</text>
</comment>
<dbReference type="InterPro" id="IPR011060">
    <property type="entry name" value="RibuloseP-bd_barrel"/>
</dbReference>
<protein>
    <recommendedName>
        <fullName evidence="8">Tryptophan synthase alpha chain</fullName>
        <ecNumber evidence="8">4.2.1.20</ecNumber>
    </recommendedName>
</protein>
<reference evidence="11" key="1">
    <citation type="journal article" date="2019" name="Int. J. Syst. Evol. Microbiol.">
        <title>The Global Catalogue of Microorganisms (GCM) 10K type strain sequencing project: providing services to taxonomists for standard genome sequencing and annotation.</title>
        <authorList>
            <consortium name="The Broad Institute Genomics Platform"/>
            <consortium name="The Broad Institute Genome Sequencing Center for Infectious Disease"/>
            <person name="Wu L."/>
            <person name="Ma J."/>
        </authorList>
    </citation>
    <scope>NUCLEOTIDE SEQUENCE [LARGE SCALE GENOMIC DNA]</scope>
    <source>
        <strain evidence="11">CCUG 62763</strain>
    </source>
</reference>
<comment type="pathway">
    <text evidence="1 8">Amino-acid biosynthesis; L-tryptophan biosynthesis; L-tryptophan from chorismate: step 5/5.</text>
</comment>
<keyword evidence="6 8" id="KW-0456">Lyase</keyword>
<dbReference type="SUPFAM" id="SSF51366">
    <property type="entry name" value="Ribulose-phoshate binding barrel"/>
    <property type="match status" value="1"/>
</dbReference>
<dbReference type="GO" id="GO:0004834">
    <property type="term" value="F:tryptophan synthase activity"/>
    <property type="evidence" value="ECO:0007669"/>
    <property type="project" value="UniProtKB-EC"/>
</dbReference>
<dbReference type="CDD" id="cd04724">
    <property type="entry name" value="Tryptophan_synthase_alpha"/>
    <property type="match status" value="1"/>
</dbReference>
<name>A0ABV9LFV3_9ACTN</name>
<feature type="active site" description="Proton acceptor" evidence="8">
    <location>
        <position position="49"/>
    </location>
</feature>
<evidence type="ECO:0000256" key="7">
    <source>
        <dbReference type="ARBA" id="ARBA00049047"/>
    </source>
</evidence>
<evidence type="ECO:0000256" key="8">
    <source>
        <dbReference type="HAMAP-Rule" id="MF_00131"/>
    </source>
</evidence>